<protein>
    <submittedName>
        <fullName evidence="1">Uncharacterized protein</fullName>
    </submittedName>
</protein>
<sequence>MIQYQTSNSSIFFSTFCQSPQKVATSRRELISAKNNNNYAHKGLVIRLPAGLLLAIRAHEDSK</sequence>
<keyword evidence="2" id="KW-1185">Reference proteome</keyword>
<evidence type="ECO:0000313" key="1">
    <source>
        <dbReference type="EMBL" id="ANH80747.1"/>
    </source>
</evidence>
<evidence type="ECO:0000313" key="2">
    <source>
        <dbReference type="Proteomes" id="UP000077667"/>
    </source>
</evidence>
<dbReference type="AlphaFoldDB" id="A0A1A9HZB4"/>
<reference evidence="1 2" key="1">
    <citation type="submission" date="2016-05" db="EMBL/GenBank/DDBJ databases">
        <title>Niabella ginsenosidivorans BS26 whole genome sequencing.</title>
        <authorList>
            <person name="Im W.T."/>
            <person name="Siddiqi M.Z."/>
        </authorList>
    </citation>
    <scope>NUCLEOTIDE SEQUENCE [LARGE SCALE GENOMIC DNA]</scope>
    <source>
        <strain evidence="1 2">BS26</strain>
    </source>
</reference>
<dbReference type="KEGG" id="nia:A8C56_06935"/>
<dbReference type="EMBL" id="CP015772">
    <property type="protein sequence ID" value="ANH80747.1"/>
    <property type="molecule type" value="Genomic_DNA"/>
</dbReference>
<gene>
    <name evidence="1" type="ORF">A8C56_06935</name>
</gene>
<accession>A0A1A9HZB4</accession>
<proteinExistence type="predicted"/>
<name>A0A1A9HZB4_9BACT</name>
<dbReference type="Proteomes" id="UP000077667">
    <property type="component" value="Chromosome"/>
</dbReference>
<organism evidence="1 2">
    <name type="scientific">Niabella ginsenosidivorans</name>
    <dbReference type="NCBI Taxonomy" id="1176587"/>
    <lineage>
        <taxon>Bacteria</taxon>
        <taxon>Pseudomonadati</taxon>
        <taxon>Bacteroidota</taxon>
        <taxon>Chitinophagia</taxon>
        <taxon>Chitinophagales</taxon>
        <taxon>Chitinophagaceae</taxon>
        <taxon>Niabella</taxon>
    </lineage>
</organism>